<protein>
    <submittedName>
        <fullName evidence="2">Uncharacterized protein</fullName>
    </submittedName>
</protein>
<dbReference type="PATRIC" id="fig|1359157.3.peg.791"/>
<dbReference type="Proteomes" id="UP000033722">
    <property type="component" value="Unassembled WGS sequence"/>
</dbReference>
<name>A0A0F3Q0C1_ANAPH</name>
<comment type="caution">
    <text evidence="2">The sequence shown here is derived from an EMBL/GenBank/DDBJ whole genome shotgun (WGS) entry which is preliminary data.</text>
</comment>
<organism evidence="2 3">
    <name type="scientific">Anaplasma phagocytophilum str. CRT53-1</name>
    <dbReference type="NCBI Taxonomy" id="1359157"/>
    <lineage>
        <taxon>Bacteria</taxon>
        <taxon>Pseudomonadati</taxon>
        <taxon>Pseudomonadota</taxon>
        <taxon>Alphaproteobacteria</taxon>
        <taxon>Rickettsiales</taxon>
        <taxon>Anaplasmataceae</taxon>
        <taxon>Anaplasma</taxon>
        <taxon>phagocytophilum group</taxon>
    </lineage>
</organism>
<dbReference type="EMBL" id="LAOD01000022">
    <property type="protein sequence ID" value="KJV85702.1"/>
    <property type="molecule type" value="Genomic_DNA"/>
</dbReference>
<evidence type="ECO:0000313" key="3">
    <source>
        <dbReference type="Proteomes" id="UP000033722"/>
    </source>
</evidence>
<dbReference type="AlphaFoldDB" id="A0A0F3Q0C1"/>
<dbReference type="EMBL" id="LAOD01000023">
    <property type="protein sequence ID" value="KJV85647.1"/>
    <property type="molecule type" value="Genomic_DNA"/>
</dbReference>
<accession>A0A0F3Q0C1</accession>
<evidence type="ECO:0000313" key="2">
    <source>
        <dbReference type="EMBL" id="KJV85702.1"/>
    </source>
</evidence>
<proteinExistence type="predicted"/>
<sequence length="153" mass="17057">MYRCNHGRSNSLSDSWMLACRAESSCIPSMHCRCCTVVESNDCTTARMIANFCQLNCHNRYTVSSSDIGATMAEETHSVWEALDRIDAFDLPNRCNAEARTRLRNGIMQASERCIVEQAAEPDLLEPAHGSRWDDLSVEESASTPANTTSLYL</sequence>
<reference evidence="2 3" key="1">
    <citation type="submission" date="2015-01" db="EMBL/GenBank/DDBJ databases">
        <title>Genome Sequencing of Rickettsiales.</title>
        <authorList>
            <person name="Daugherty S.C."/>
            <person name="Su Q."/>
            <person name="Abolude K."/>
            <person name="Beier-Sexton M."/>
            <person name="Carlyon J.A."/>
            <person name="Carter R."/>
            <person name="Day N.P."/>
            <person name="Dumler S.J."/>
            <person name="Dyachenko V."/>
            <person name="Godinez A."/>
            <person name="Kurtti T.J."/>
            <person name="Lichay M."/>
            <person name="Mullins K.E."/>
            <person name="Ott S."/>
            <person name="Pappas-Brown V."/>
            <person name="Paris D.H."/>
            <person name="Patel P."/>
            <person name="Richards A.L."/>
            <person name="Sadzewicz L."/>
            <person name="Sears K."/>
            <person name="Seidman D."/>
            <person name="Sengamalay N."/>
            <person name="Stenos J."/>
            <person name="Tallon L.J."/>
            <person name="Vincent G."/>
            <person name="Fraser C.M."/>
            <person name="Munderloh U."/>
            <person name="Dunning-Hotopp J.C."/>
        </authorList>
    </citation>
    <scope>NUCLEOTIDE SEQUENCE [LARGE SCALE GENOMIC DNA]</scope>
    <source>
        <strain evidence="2 3">CRT53-1</strain>
    </source>
</reference>
<gene>
    <name evidence="2" type="ORF">APHCRT_0998</name>
    <name evidence="1" type="ORF">APHCRT_1002</name>
</gene>
<evidence type="ECO:0000313" key="1">
    <source>
        <dbReference type="EMBL" id="KJV85647.1"/>
    </source>
</evidence>